<reference evidence="2" key="1">
    <citation type="journal article" date="2014" name="Int. J. Syst. Evol. Microbiol.">
        <title>Complete genome sequence of Corynebacterium casei LMG S-19264T (=DSM 44701T), isolated from a smear-ripened cheese.</title>
        <authorList>
            <consortium name="US DOE Joint Genome Institute (JGI-PGF)"/>
            <person name="Walter F."/>
            <person name="Albersmeier A."/>
            <person name="Kalinowski J."/>
            <person name="Ruckert C."/>
        </authorList>
    </citation>
    <scope>NUCLEOTIDE SEQUENCE</scope>
    <source>
        <strain evidence="2">CGMCC 1.15371</strain>
    </source>
</reference>
<dbReference type="RefSeq" id="WP_308422120.1">
    <property type="nucleotide sequence ID" value="NZ_BMIR01000003.1"/>
</dbReference>
<sequence length="344" mass="39225">MRIRHIQLEAFHLDEMKNFYINILFMELVQEREHSFMVQVGDSFITFRQGQEAPYYHFACLMDIRSFADIVSQVTKRGHTLHRGYTSMWEAEQFYFKDPDGNIVEILGTEVDHSSPSSPWIKIVEIGMPLPNIEEIKKGLGPLSNQYNEGSDTFQFYGDQEGVFVLTKLGRPWFPTNKEATLHPITIDVDADKSFCFKPPSLPYIINGSQAWSKALPVTQLRIARPTNQFDDVVRFYQEGLGLKVVAAFEGHQGYKGKVFGLPDPHYQLEFTEHENGSPCPAPTKDNLLVLYMSDRQARNAIVERLAAMGYPSVPPENPYWEKSGVTIEDPDGWRVVLMNAPGL</sequence>
<keyword evidence="3" id="KW-1185">Reference proteome</keyword>
<feature type="domain" description="VOC" evidence="1">
    <location>
        <begin position="219"/>
        <end position="341"/>
    </location>
</feature>
<feature type="domain" description="VOC" evidence="1">
    <location>
        <begin position="2"/>
        <end position="109"/>
    </location>
</feature>
<reference evidence="2" key="2">
    <citation type="submission" date="2020-09" db="EMBL/GenBank/DDBJ databases">
        <authorList>
            <person name="Sun Q."/>
            <person name="Zhou Y."/>
        </authorList>
    </citation>
    <scope>NUCLEOTIDE SEQUENCE</scope>
    <source>
        <strain evidence="2">CGMCC 1.15371</strain>
    </source>
</reference>
<organism evidence="2 3">
    <name type="scientific">Pullulanibacillus camelliae</name>
    <dbReference type="NCBI Taxonomy" id="1707096"/>
    <lineage>
        <taxon>Bacteria</taxon>
        <taxon>Bacillati</taxon>
        <taxon>Bacillota</taxon>
        <taxon>Bacilli</taxon>
        <taxon>Bacillales</taxon>
        <taxon>Sporolactobacillaceae</taxon>
        <taxon>Pullulanibacillus</taxon>
    </lineage>
</organism>
<evidence type="ECO:0000313" key="2">
    <source>
        <dbReference type="EMBL" id="GGE33154.1"/>
    </source>
</evidence>
<dbReference type="InterPro" id="IPR037523">
    <property type="entry name" value="VOC_core"/>
</dbReference>
<dbReference type="EMBL" id="BMIR01000003">
    <property type="protein sequence ID" value="GGE33154.1"/>
    <property type="molecule type" value="Genomic_DNA"/>
</dbReference>
<dbReference type="Pfam" id="PF22658">
    <property type="entry name" value="YycE-like_N"/>
    <property type="match status" value="1"/>
</dbReference>
<dbReference type="SUPFAM" id="SSF54593">
    <property type="entry name" value="Glyoxalase/Bleomycin resistance protein/Dihydroxybiphenyl dioxygenase"/>
    <property type="match status" value="2"/>
</dbReference>
<dbReference type="CDD" id="cd06587">
    <property type="entry name" value="VOC"/>
    <property type="match status" value="2"/>
</dbReference>
<protein>
    <recommendedName>
        <fullName evidence="1">VOC domain-containing protein</fullName>
    </recommendedName>
</protein>
<dbReference type="Gene3D" id="3.10.180.10">
    <property type="entry name" value="2,3-Dihydroxybiphenyl 1,2-Dioxygenase, domain 1"/>
    <property type="match status" value="2"/>
</dbReference>
<dbReference type="PROSITE" id="PS51819">
    <property type="entry name" value="VOC"/>
    <property type="match status" value="2"/>
</dbReference>
<dbReference type="InterPro" id="IPR058997">
    <property type="entry name" value="YycE-like_C"/>
</dbReference>
<dbReference type="Proteomes" id="UP000628775">
    <property type="component" value="Unassembled WGS sequence"/>
</dbReference>
<accession>A0A8J2VN43</accession>
<comment type="caution">
    <text evidence="2">The sequence shown here is derived from an EMBL/GenBank/DDBJ whole genome shotgun (WGS) entry which is preliminary data.</text>
</comment>
<proteinExistence type="predicted"/>
<evidence type="ECO:0000313" key="3">
    <source>
        <dbReference type="Proteomes" id="UP000628775"/>
    </source>
</evidence>
<gene>
    <name evidence="2" type="ORF">GCM10011391_09750</name>
</gene>
<dbReference type="InterPro" id="IPR058998">
    <property type="entry name" value="YycE-like_N"/>
</dbReference>
<name>A0A8J2VN43_9BACL</name>
<dbReference type="Pfam" id="PF22659">
    <property type="entry name" value="YycE-like_C"/>
    <property type="match status" value="1"/>
</dbReference>
<dbReference type="InterPro" id="IPR029068">
    <property type="entry name" value="Glyas_Bleomycin-R_OHBP_Dase"/>
</dbReference>
<dbReference type="AlphaFoldDB" id="A0A8J2VN43"/>
<evidence type="ECO:0000259" key="1">
    <source>
        <dbReference type="PROSITE" id="PS51819"/>
    </source>
</evidence>